<dbReference type="Gene3D" id="1.20.58.1290">
    <property type="entry name" value="CarD-like, C-terminal domain"/>
    <property type="match status" value="1"/>
</dbReference>
<reference evidence="2" key="1">
    <citation type="journal article" date="2021" name="PeerJ">
        <title>Extensive microbial diversity within the chicken gut microbiome revealed by metagenomics and culture.</title>
        <authorList>
            <person name="Gilroy R."/>
            <person name="Ravi A."/>
            <person name="Getino M."/>
            <person name="Pursley I."/>
            <person name="Horton D.L."/>
            <person name="Alikhan N.F."/>
            <person name="Baker D."/>
            <person name="Gharbi K."/>
            <person name="Hall N."/>
            <person name="Watson M."/>
            <person name="Adriaenssens E.M."/>
            <person name="Foster-Nyarko E."/>
            <person name="Jarju S."/>
            <person name="Secka A."/>
            <person name="Antonio M."/>
            <person name="Oren A."/>
            <person name="Chaudhuri R.R."/>
            <person name="La Ragione R."/>
            <person name="Hildebrand F."/>
            <person name="Pallen M.J."/>
        </authorList>
    </citation>
    <scope>NUCLEOTIDE SEQUENCE</scope>
    <source>
        <strain evidence="2">CHK191-13928</strain>
    </source>
</reference>
<reference evidence="2" key="2">
    <citation type="submission" date="2021-04" db="EMBL/GenBank/DDBJ databases">
        <authorList>
            <person name="Gilroy R."/>
        </authorList>
    </citation>
    <scope>NUCLEOTIDE SEQUENCE</scope>
    <source>
        <strain evidence="2">CHK191-13928</strain>
    </source>
</reference>
<evidence type="ECO:0000313" key="3">
    <source>
        <dbReference type="Proteomes" id="UP000886721"/>
    </source>
</evidence>
<accession>A0A9D2B919</accession>
<dbReference type="EMBL" id="DXEM01000004">
    <property type="protein sequence ID" value="HIX66689.1"/>
    <property type="molecule type" value="Genomic_DNA"/>
</dbReference>
<dbReference type="InterPro" id="IPR003711">
    <property type="entry name" value="CarD-like/TRCF_RID"/>
</dbReference>
<comment type="caution">
    <text evidence="2">The sequence shown here is derived from an EMBL/GenBank/DDBJ whole genome shotgun (WGS) entry which is preliminary data.</text>
</comment>
<dbReference type="AlphaFoldDB" id="A0A9D2B919"/>
<organism evidence="2 3">
    <name type="scientific">Candidatus Anaerostipes excrementavium</name>
    <dbReference type="NCBI Taxonomy" id="2838463"/>
    <lineage>
        <taxon>Bacteria</taxon>
        <taxon>Bacillati</taxon>
        <taxon>Bacillota</taxon>
        <taxon>Clostridia</taxon>
        <taxon>Lachnospirales</taxon>
        <taxon>Lachnospiraceae</taxon>
        <taxon>Anaerostipes</taxon>
    </lineage>
</organism>
<proteinExistence type="predicted"/>
<dbReference type="Gene3D" id="2.40.10.170">
    <property type="match status" value="1"/>
</dbReference>
<dbReference type="InterPro" id="IPR042215">
    <property type="entry name" value="CarD-like_C"/>
</dbReference>
<protein>
    <submittedName>
        <fullName evidence="2">CarD family transcriptional regulator</fullName>
    </submittedName>
</protein>
<sequence>MFRKGDYIVYGSTGVCEVLDVTTMQMEGIPDDKLYYVLRPYQKKESEIFTPVDNKRTVKRNIISPLEAKELLESISSLEEFQIPIRKFREDSYKKCIRSCSCRDMLRLVITLHHKKQKRLEHGKNFPSTDERYLKIAEDNLVQELAFSLGAEENRIRRYIYEHISAKIPAHSC</sequence>
<dbReference type="InterPro" id="IPR036101">
    <property type="entry name" value="CarD-like/TRCF_RID_sf"/>
</dbReference>
<dbReference type="Proteomes" id="UP000886721">
    <property type="component" value="Unassembled WGS sequence"/>
</dbReference>
<gene>
    <name evidence="2" type="ORF">H9735_01035</name>
</gene>
<dbReference type="SUPFAM" id="SSF141259">
    <property type="entry name" value="CarD-like"/>
    <property type="match status" value="1"/>
</dbReference>
<dbReference type="Pfam" id="PF02559">
    <property type="entry name" value="CarD_TRCF_RID"/>
    <property type="match status" value="1"/>
</dbReference>
<evidence type="ECO:0000313" key="2">
    <source>
        <dbReference type="EMBL" id="HIX66689.1"/>
    </source>
</evidence>
<dbReference type="SMART" id="SM01058">
    <property type="entry name" value="CarD_TRCF"/>
    <property type="match status" value="1"/>
</dbReference>
<feature type="domain" description="CarD-like/TRCF RNAP-interacting" evidence="1">
    <location>
        <begin position="1"/>
        <end position="113"/>
    </location>
</feature>
<evidence type="ECO:0000259" key="1">
    <source>
        <dbReference type="SMART" id="SM01058"/>
    </source>
</evidence>
<name>A0A9D2B919_9FIRM</name>